<feature type="transmembrane region" description="Helical" evidence="1">
    <location>
        <begin position="20"/>
        <end position="40"/>
    </location>
</feature>
<keyword evidence="1" id="KW-0472">Membrane</keyword>
<keyword evidence="1" id="KW-1133">Transmembrane helix</keyword>
<gene>
    <name evidence="2" type="ORF">MEI_01245</name>
</gene>
<keyword evidence="1" id="KW-0812">Transmembrane</keyword>
<dbReference type="Proteomes" id="UP000008948">
    <property type="component" value="Unassembled WGS sequence"/>
</dbReference>
<organism evidence="2 3">
    <name type="scientific">Bartonella vinsonii subsp. arupensis Pm136co</name>
    <dbReference type="NCBI Taxonomy" id="1094561"/>
    <lineage>
        <taxon>Bacteria</taxon>
        <taxon>Pseudomonadati</taxon>
        <taxon>Pseudomonadota</taxon>
        <taxon>Alphaproteobacteria</taxon>
        <taxon>Hyphomicrobiales</taxon>
        <taxon>Bartonellaceae</taxon>
        <taxon>Bartonella</taxon>
    </lineage>
</organism>
<comment type="caution">
    <text evidence="2">The sequence shown here is derived from an EMBL/GenBank/DDBJ whole genome shotgun (WGS) entry which is preliminary data.</text>
</comment>
<proteinExistence type="predicted"/>
<accession>A0ABP2QS30</accession>
<sequence>MMKSLESSSLSSLWRVPIILRAHFMIFILCLKTGVHYYFFI</sequence>
<dbReference type="EMBL" id="AIMH01000035">
    <property type="protein sequence ID" value="EJF97551.1"/>
    <property type="molecule type" value="Genomic_DNA"/>
</dbReference>
<name>A0ABP2QS30_BARVI</name>
<evidence type="ECO:0000313" key="3">
    <source>
        <dbReference type="Proteomes" id="UP000008948"/>
    </source>
</evidence>
<keyword evidence="3" id="KW-1185">Reference proteome</keyword>
<reference evidence="2 3" key="1">
    <citation type="submission" date="2012-03" db="EMBL/GenBank/DDBJ databases">
        <title>The Genome Sequence of Bartonella vinsonii subsp. arupensis str. Pm136co.</title>
        <authorList>
            <consortium name="The Broad Institute Genome Sequencing Platform"/>
            <consortium name="The Broad Institute Genome Sequencing Center for Infectious Disease"/>
            <person name="Feldgarden M."/>
            <person name="Kirby J."/>
            <person name="Kosoy M."/>
            <person name="Birtles R."/>
            <person name="Probert W.S."/>
            <person name="Chiaraviglio L."/>
            <person name="Young S.K."/>
            <person name="Zeng Q."/>
            <person name="Gargeya S."/>
            <person name="Fitzgerald M."/>
            <person name="Haas B."/>
            <person name="Abouelleil A."/>
            <person name="Alvarado L."/>
            <person name="Arachchi H.M."/>
            <person name="Berlin A."/>
            <person name="Chapman S.B."/>
            <person name="Gearin G."/>
            <person name="Goldberg J."/>
            <person name="Griggs A."/>
            <person name="Gujja S."/>
            <person name="Hansen M."/>
            <person name="Heiman D."/>
            <person name="Howarth C."/>
            <person name="Larimer J."/>
            <person name="Lui A."/>
            <person name="MacDonald P.J.P."/>
            <person name="McCowen C."/>
            <person name="Montmayeur A."/>
            <person name="Murphy C."/>
            <person name="Neiman D."/>
            <person name="Pearson M."/>
            <person name="Priest M."/>
            <person name="Roberts A."/>
            <person name="Saif S."/>
            <person name="Shea T."/>
            <person name="Sisk P."/>
            <person name="Stolte C."/>
            <person name="Sykes S."/>
            <person name="Wortman J."/>
            <person name="Nusbaum C."/>
            <person name="Birren B."/>
        </authorList>
    </citation>
    <scope>NUCLEOTIDE SEQUENCE [LARGE SCALE GENOMIC DNA]</scope>
    <source>
        <strain evidence="2 3">Pm136co</strain>
    </source>
</reference>
<evidence type="ECO:0000313" key="2">
    <source>
        <dbReference type="EMBL" id="EJF97551.1"/>
    </source>
</evidence>
<evidence type="ECO:0000256" key="1">
    <source>
        <dbReference type="SAM" id="Phobius"/>
    </source>
</evidence>
<protein>
    <submittedName>
        <fullName evidence="2">Uncharacterized protein</fullName>
    </submittedName>
</protein>